<protein>
    <submittedName>
        <fullName evidence="4">Putative AAA domain-containing protein C16E9.10c</fullName>
    </submittedName>
</protein>
<dbReference type="InterPro" id="IPR050168">
    <property type="entry name" value="AAA_ATPase_domain"/>
</dbReference>
<dbReference type="Gene3D" id="3.40.50.300">
    <property type="entry name" value="P-loop containing nucleotide triphosphate hydrolases"/>
    <property type="match status" value="1"/>
</dbReference>
<reference evidence="4" key="2">
    <citation type="submission" date="2014-07" db="EMBL/GenBank/DDBJ databases">
        <authorList>
            <person name="Hull J."/>
        </authorList>
    </citation>
    <scope>NUCLEOTIDE SEQUENCE</scope>
</reference>
<dbReference type="PANTHER" id="PTHR23077">
    <property type="entry name" value="AAA-FAMILY ATPASE"/>
    <property type="match status" value="1"/>
</dbReference>
<dbReference type="Gene3D" id="1.10.8.60">
    <property type="match status" value="1"/>
</dbReference>
<reference evidence="4" key="1">
    <citation type="journal article" date="2014" name="PLoS ONE">
        <title>Transcriptome-Based Identification of ABC Transporters in the Western Tarnished Plant Bug Lygus hesperus.</title>
        <authorList>
            <person name="Hull J.J."/>
            <person name="Chaney K."/>
            <person name="Geib S.M."/>
            <person name="Fabrick J.A."/>
            <person name="Brent C.S."/>
            <person name="Walsh D."/>
            <person name="Lavine L.C."/>
        </authorList>
    </citation>
    <scope>NUCLEOTIDE SEQUENCE</scope>
</reference>
<name>A0A0A9VVR0_LYGHE</name>
<dbReference type="AlphaFoldDB" id="A0A0A9VVR0"/>
<evidence type="ECO:0000313" key="4">
    <source>
        <dbReference type="EMBL" id="JAF99768.1"/>
    </source>
</evidence>
<gene>
    <name evidence="5" type="primary">SPBC16E9.10c</name>
    <name evidence="4" type="ORF">CM83_99194</name>
    <name evidence="5" type="ORF">g.94729</name>
</gene>
<evidence type="ECO:0000256" key="2">
    <source>
        <dbReference type="ARBA" id="ARBA00022840"/>
    </source>
</evidence>
<evidence type="ECO:0000256" key="1">
    <source>
        <dbReference type="ARBA" id="ARBA00022741"/>
    </source>
</evidence>
<dbReference type="GO" id="GO:0005524">
    <property type="term" value="F:ATP binding"/>
    <property type="evidence" value="ECO:0007669"/>
    <property type="project" value="UniProtKB-KW"/>
</dbReference>
<organism evidence="4">
    <name type="scientific">Lygus hesperus</name>
    <name type="common">Western plant bug</name>
    <dbReference type="NCBI Taxonomy" id="30085"/>
    <lineage>
        <taxon>Eukaryota</taxon>
        <taxon>Metazoa</taxon>
        <taxon>Ecdysozoa</taxon>
        <taxon>Arthropoda</taxon>
        <taxon>Hexapoda</taxon>
        <taxon>Insecta</taxon>
        <taxon>Pterygota</taxon>
        <taxon>Neoptera</taxon>
        <taxon>Paraneoptera</taxon>
        <taxon>Hemiptera</taxon>
        <taxon>Heteroptera</taxon>
        <taxon>Panheteroptera</taxon>
        <taxon>Cimicomorpha</taxon>
        <taxon>Miridae</taxon>
        <taxon>Mirini</taxon>
        <taxon>Lygus</taxon>
    </lineage>
</organism>
<dbReference type="Pfam" id="PF00004">
    <property type="entry name" value="AAA"/>
    <property type="match status" value="1"/>
</dbReference>
<dbReference type="InterPro" id="IPR003959">
    <property type="entry name" value="ATPase_AAA_core"/>
</dbReference>
<reference evidence="5" key="3">
    <citation type="journal article" date="2016" name="Gigascience">
        <title>De novo construction of an expanded transcriptome assembly for the western tarnished plant bug, Lygus hesperus.</title>
        <authorList>
            <person name="Tassone E.E."/>
            <person name="Geib S.M."/>
            <person name="Hall B."/>
            <person name="Fabrick J.A."/>
            <person name="Brent C.S."/>
            <person name="Hull J.J."/>
        </authorList>
    </citation>
    <scope>NUCLEOTIDE SEQUENCE</scope>
</reference>
<dbReference type="PANTHER" id="PTHR23077:SF171">
    <property type="entry name" value="NUCLEAR VALOSIN-CONTAINING PROTEIN-LIKE"/>
    <property type="match status" value="1"/>
</dbReference>
<proteinExistence type="predicted"/>
<feature type="domain" description="ATPase AAA-type core" evidence="3">
    <location>
        <begin position="2"/>
        <end position="84"/>
    </location>
</feature>
<evidence type="ECO:0000259" key="3">
    <source>
        <dbReference type="Pfam" id="PF00004"/>
    </source>
</evidence>
<accession>A0A0A9VVR0</accession>
<dbReference type="GO" id="GO:0016887">
    <property type="term" value="F:ATP hydrolysis activity"/>
    <property type="evidence" value="ECO:0007669"/>
    <property type="project" value="InterPro"/>
</dbReference>
<evidence type="ECO:0000313" key="5">
    <source>
        <dbReference type="EMBL" id="JAP99614.1"/>
    </source>
</evidence>
<dbReference type="EMBL" id="GDHC01019014">
    <property type="protein sequence ID" value="JAP99614.1"/>
    <property type="molecule type" value="Transcribed_RNA"/>
</dbReference>
<dbReference type="GO" id="GO:1990275">
    <property type="term" value="F:preribosome binding"/>
    <property type="evidence" value="ECO:0007669"/>
    <property type="project" value="TreeGrafter"/>
</dbReference>
<dbReference type="EMBL" id="GBHO01043835">
    <property type="protein sequence ID" value="JAF99768.1"/>
    <property type="molecule type" value="Transcribed_RNA"/>
</dbReference>
<dbReference type="GO" id="GO:0042254">
    <property type="term" value="P:ribosome biogenesis"/>
    <property type="evidence" value="ECO:0007669"/>
    <property type="project" value="TreeGrafter"/>
</dbReference>
<dbReference type="GO" id="GO:0003723">
    <property type="term" value="F:RNA binding"/>
    <property type="evidence" value="ECO:0007669"/>
    <property type="project" value="TreeGrafter"/>
</dbReference>
<keyword evidence="1" id="KW-0547">Nucleotide-binding</keyword>
<keyword evidence="2" id="KW-0067">ATP-binding</keyword>
<dbReference type="SUPFAM" id="SSF52540">
    <property type="entry name" value="P-loop containing nucleoside triphosphate hydrolases"/>
    <property type="match status" value="1"/>
</dbReference>
<sequence>MVFSRGRASAPCVLFFDELDALAPRRGSDRANPSSERVVNQLLTELDGVDGRKDVYVIGATNRPDMIDPAMLRPGRLDKLLYVSLPSPTQRESILRTHARRYPLHSDVNLSQLAHSE</sequence>
<dbReference type="GO" id="GO:0005634">
    <property type="term" value="C:nucleus"/>
    <property type="evidence" value="ECO:0007669"/>
    <property type="project" value="TreeGrafter"/>
</dbReference>
<dbReference type="InterPro" id="IPR027417">
    <property type="entry name" value="P-loop_NTPase"/>
</dbReference>